<proteinExistence type="predicted"/>
<evidence type="ECO:0000313" key="2">
    <source>
        <dbReference type="Proteomes" id="UP000034982"/>
    </source>
</evidence>
<reference evidence="1 2" key="1">
    <citation type="submission" date="2013-11" db="EMBL/GenBank/DDBJ databases">
        <title>Single cell genomics of uncultured Tannerella BU063 (oral taxon 286).</title>
        <authorList>
            <person name="Beall C.J."/>
            <person name="Campbell A.G."/>
            <person name="Griffen A.L."/>
            <person name="Podar M."/>
            <person name="Leys E.J."/>
        </authorList>
    </citation>
    <scope>NUCLEOTIDE SEQUENCE [LARGE SCALE GENOMIC DNA]</scope>
    <source>
        <strain evidence="1">Cell 1/3</strain>
    </source>
</reference>
<sequence length="80" mass="9368">MTEYYLLECIIPDELPDKQFVESTKALLSFSRLMKCPCRQVQGENYWLVELPADPYAFCEAMIAHSLQYYPVETCPIRVK</sequence>
<evidence type="ECO:0000313" key="1">
    <source>
        <dbReference type="EMBL" id="ETK06522.1"/>
    </source>
</evidence>
<protein>
    <submittedName>
        <fullName evidence="1">Uncharacterized protein</fullName>
    </submittedName>
</protein>
<dbReference type="Proteomes" id="UP000034982">
    <property type="component" value="Unassembled WGS sequence"/>
</dbReference>
<dbReference type="EMBL" id="AYYE01001171">
    <property type="protein sequence ID" value="ETK06522.1"/>
    <property type="molecule type" value="Genomic_DNA"/>
</dbReference>
<dbReference type="AlphaFoldDB" id="W2CJ74"/>
<comment type="caution">
    <text evidence="1">The sequence shown here is derived from an EMBL/GenBank/DDBJ whole genome shotgun (WGS) entry which is preliminary data.</text>
</comment>
<name>W2CJ74_9BACT</name>
<gene>
    <name evidence="1" type="ORF">T230_12080</name>
</gene>
<accession>W2CJ74</accession>
<organism evidence="1 2">
    <name type="scientific">Tannerella sp. oral taxon BU063 isolate Cell 1/3</name>
    <dbReference type="NCBI Taxonomy" id="1411022"/>
    <lineage>
        <taxon>Bacteria</taxon>
        <taxon>Pseudomonadati</taxon>
        <taxon>Bacteroidota</taxon>
        <taxon>Bacteroidia</taxon>
        <taxon>Bacteroidales</taxon>
        <taxon>Tannerellaceae</taxon>
        <taxon>Tannerella</taxon>
    </lineage>
</organism>